<protein>
    <submittedName>
        <fullName evidence="2">MBL fold metallo-hydrolase</fullName>
    </submittedName>
</protein>
<dbReference type="GO" id="GO:0016787">
    <property type="term" value="F:hydrolase activity"/>
    <property type="evidence" value="ECO:0007669"/>
    <property type="project" value="UniProtKB-KW"/>
</dbReference>
<proteinExistence type="predicted"/>
<dbReference type="Pfam" id="PF00753">
    <property type="entry name" value="Lactamase_B"/>
    <property type="match status" value="1"/>
</dbReference>
<name>A0A494YX99_9BACI</name>
<dbReference type="SMART" id="SM00849">
    <property type="entry name" value="Lactamase_B"/>
    <property type="match status" value="1"/>
</dbReference>
<feature type="domain" description="Metallo-beta-lactamase" evidence="1">
    <location>
        <begin position="26"/>
        <end position="197"/>
    </location>
</feature>
<organism evidence="2 3">
    <name type="scientific">Oceanobacillus bengalensis</name>
    <dbReference type="NCBI Taxonomy" id="1435466"/>
    <lineage>
        <taxon>Bacteria</taxon>
        <taxon>Bacillati</taxon>
        <taxon>Bacillota</taxon>
        <taxon>Bacilli</taxon>
        <taxon>Bacillales</taxon>
        <taxon>Bacillaceae</taxon>
        <taxon>Oceanobacillus</taxon>
    </lineage>
</organism>
<keyword evidence="3" id="KW-1185">Reference proteome</keyword>
<dbReference type="OrthoDB" id="235784at2"/>
<accession>A0A494YX99</accession>
<evidence type="ECO:0000313" key="2">
    <source>
        <dbReference type="EMBL" id="RKQ14740.1"/>
    </source>
</evidence>
<dbReference type="InterPro" id="IPR001279">
    <property type="entry name" value="Metallo-B-lactamas"/>
</dbReference>
<dbReference type="Gene3D" id="3.60.15.10">
    <property type="entry name" value="Ribonuclease Z/Hydroxyacylglutathione hydrolase-like"/>
    <property type="match status" value="1"/>
</dbReference>
<comment type="caution">
    <text evidence="2">The sequence shown here is derived from an EMBL/GenBank/DDBJ whole genome shotgun (WGS) entry which is preliminary data.</text>
</comment>
<evidence type="ECO:0000259" key="1">
    <source>
        <dbReference type="SMART" id="SM00849"/>
    </source>
</evidence>
<dbReference type="EMBL" id="RBZO01000018">
    <property type="protein sequence ID" value="RKQ14740.1"/>
    <property type="molecule type" value="Genomic_DNA"/>
</dbReference>
<keyword evidence="2" id="KW-0378">Hydrolase</keyword>
<dbReference type="InterPro" id="IPR036866">
    <property type="entry name" value="RibonucZ/Hydroxyglut_hydro"/>
</dbReference>
<reference evidence="2 3" key="1">
    <citation type="journal article" date="2015" name="Antonie Van Leeuwenhoek">
        <title>Oceanobacillus bengalensis sp. nov., a bacterium isolated from seawater of the Bay of Bengal.</title>
        <authorList>
            <person name="Yongchang O."/>
            <person name="Xiang W."/>
            <person name="Wang G."/>
        </authorList>
    </citation>
    <scope>NUCLEOTIDE SEQUENCE [LARGE SCALE GENOMIC DNA]</scope>
    <source>
        <strain evidence="2 3">MCCC 1K00260</strain>
    </source>
</reference>
<gene>
    <name evidence="2" type="ORF">D8M05_11870</name>
</gene>
<dbReference type="PANTHER" id="PTHR23131">
    <property type="entry name" value="ENDORIBONUCLEASE LACTB2"/>
    <property type="match status" value="1"/>
</dbReference>
<evidence type="ECO:0000313" key="3">
    <source>
        <dbReference type="Proteomes" id="UP000281813"/>
    </source>
</evidence>
<dbReference type="AlphaFoldDB" id="A0A494YX99"/>
<dbReference type="InterPro" id="IPR050662">
    <property type="entry name" value="Sec-metab_biosynth-thioest"/>
</dbReference>
<sequence length="284" mass="32523">MLEVQVMEDVMCAKMQVVRADGKGKPVFLFLVDGMLIDTGPQSIEKEIISFYKEHSNKIQLVALTHSHEDHSGTASWLQENLNTPIYVHTKGIQVCHWKTPYPKYRQVAWGVREEFSPSPLGSKIKSLNAEWEVIYTPGHADDHVALLDKQTGRMFTGDLFVSPKTKVIMDTESIPMIMNSIRKLLTYDFSAIFCSHAGYFKDGKEKLKQKLDHLEYLYGEVEKMYTEGKSIVEINKKLFPKVYPIVEVSSGEWDSLHIVSSIVSELDKKRMGQKKFSKEKSER</sequence>
<dbReference type="Proteomes" id="UP000281813">
    <property type="component" value="Unassembled WGS sequence"/>
</dbReference>
<dbReference type="SUPFAM" id="SSF56281">
    <property type="entry name" value="Metallo-hydrolase/oxidoreductase"/>
    <property type="match status" value="1"/>
</dbReference>